<evidence type="ECO:0000313" key="6">
    <source>
        <dbReference type="Proteomes" id="UP000064967"/>
    </source>
</evidence>
<evidence type="ECO:0000259" key="4">
    <source>
        <dbReference type="Pfam" id="PF04828"/>
    </source>
</evidence>
<protein>
    <submittedName>
        <fullName evidence="5">Gfa-like protein</fullName>
    </submittedName>
</protein>
<organism evidence="5 6">
    <name type="scientific">Labilithrix luteola</name>
    <dbReference type="NCBI Taxonomy" id="1391654"/>
    <lineage>
        <taxon>Bacteria</taxon>
        <taxon>Pseudomonadati</taxon>
        <taxon>Myxococcota</taxon>
        <taxon>Polyangia</taxon>
        <taxon>Polyangiales</taxon>
        <taxon>Labilitrichaceae</taxon>
        <taxon>Labilithrix</taxon>
    </lineage>
</organism>
<dbReference type="KEGG" id="llu:AKJ09_02000"/>
<evidence type="ECO:0000256" key="3">
    <source>
        <dbReference type="ARBA" id="ARBA00022833"/>
    </source>
</evidence>
<accession>A0A0K1PPN0</accession>
<dbReference type="GO" id="GO:0016846">
    <property type="term" value="F:carbon-sulfur lyase activity"/>
    <property type="evidence" value="ECO:0007669"/>
    <property type="project" value="InterPro"/>
</dbReference>
<dbReference type="AlphaFoldDB" id="A0A0K1PPN0"/>
<dbReference type="InterPro" id="IPR011057">
    <property type="entry name" value="Mss4-like_sf"/>
</dbReference>
<evidence type="ECO:0000256" key="2">
    <source>
        <dbReference type="ARBA" id="ARBA00022723"/>
    </source>
</evidence>
<keyword evidence="2" id="KW-0479">Metal-binding</keyword>
<dbReference type="SUPFAM" id="SSF51316">
    <property type="entry name" value="Mss4-like"/>
    <property type="match status" value="1"/>
</dbReference>
<gene>
    <name evidence="5" type="ORF">AKJ09_02000</name>
</gene>
<dbReference type="Pfam" id="PF04828">
    <property type="entry name" value="GFA"/>
    <property type="match status" value="1"/>
</dbReference>
<keyword evidence="3" id="KW-0862">Zinc</keyword>
<dbReference type="InterPro" id="IPR006913">
    <property type="entry name" value="CENP-V/GFA"/>
</dbReference>
<dbReference type="PATRIC" id="fig|1391654.3.peg.2012"/>
<evidence type="ECO:0000313" key="5">
    <source>
        <dbReference type="EMBL" id="AKU95336.1"/>
    </source>
</evidence>
<dbReference type="Gene3D" id="3.90.1590.10">
    <property type="entry name" value="glutathione-dependent formaldehyde- activating enzyme (gfa)"/>
    <property type="match status" value="1"/>
</dbReference>
<keyword evidence="6" id="KW-1185">Reference proteome</keyword>
<proteinExistence type="inferred from homology"/>
<feature type="domain" description="CENP-V/GFA" evidence="4">
    <location>
        <begin position="4"/>
        <end position="64"/>
    </location>
</feature>
<name>A0A0K1PPN0_9BACT</name>
<dbReference type="GO" id="GO:0046872">
    <property type="term" value="F:metal ion binding"/>
    <property type="evidence" value="ECO:0007669"/>
    <property type="project" value="UniProtKB-KW"/>
</dbReference>
<dbReference type="EMBL" id="CP012333">
    <property type="protein sequence ID" value="AKU95336.1"/>
    <property type="molecule type" value="Genomic_DNA"/>
</dbReference>
<sequence>MTFEGTSTAFVRTGDSGGTITYRFCPSCGSTVYYEIDKMPGLVAVPVGAFADPSFPGPIISVYEARKHAWVAVPETIEHMD</sequence>
<dbReference type="Proteomes" id="UP000064967">
    <property type="component" value="Chromosome"/>
</dbReference>
<dbReference type="STRING" id="1391654.AKJ09_02000"/>
<evidence type="ECO:0000256" key="1">
    <source>
        <dbReference type="ARBA" id="ARBA00005495"/>
    </source>
</evidence>
<reference evidence="5 6" key="1">
    <citation type="submission" date="2015-08" db="EMBL/GenBank/DDBJ databases">
        <authorList>
            <person name="Babu N.S."/>
            <person name="Beckwith C.J."/>
            <person name="Beseler K.G."/>
            <person name="Brison A."/>
            <person name="Carone J.V."/>
            <person name="Caskin T.P."/>
            <person name="Diamond M."/>
            <person name="Durham M.E."/>
            <person name="Foxe J.M."/>
            <person name="Go M."/>
            <person name="Henderson B.A."/>
            <person name="Jones I.B."/>
            <person name="McGettigan J.A."/>
            <person name="Micheletti S.J."/>
            <person name="Nasrallah M.E."/>
            <person name="Ortiz D."/>
            <person name="Piller C.R."/>
            <person name="Privatt S.R."/>
            <person name="Schneider S.L."/>
            <person name="Sharp S."/>
            <person name="Smith T.C."/>
            <person name="Stanton J.D."/>
            <person name="Ullery H.E."/>
            <person name="Wilson R.J."/>
            <person name="Serrano M.G."/>
            <person name="Buck G."/>
            <person name="Lee V."/>
            <person name="Wang Y."/>
            <person name="Carvalho R."/>
            <person name="Voegtly L."/>
            <person name="Shi R."/>
            <person name="Duckworth R."/>
            <person name="Johnson A."/>
            <person name="Loviza R."/>
            <person name="Walstead R."/>
            <person name="Shah Z."/>
            <person name="Kiflezghi M."/>
            <person name="Wade K."/>
            <person name="Ball S.L."/>
            <person name="Bradley K.W."/>
            <person name="Asai D.J."/>
            <person name="Bowman C.A."/>
            <person name="Russell D.A."/>
            <person name="Pope W.H."/>
            <person name="Jacobs-Sera D."/>
            <person name="Hendrix R.W."/>
            <person name="Hatfull G.F."/>
        </authorList>
    </citation>
    <scope>NUCLEOTIDE SEQUENCE [LARGE SCALE GENOMIC DNA]</scope>
    <source>
        <strain evidence="5 6">DSM 27648</strain>
    </source>
</reference>
<comment type="similarity">
    <text evidence="1">Belongs to the Gfa family.</text>
</comment>